<feature type="transmembrane region" description="Helical" evidence="8">
    <location>
        <begin position="386"/>
        <end position="414"/>
    </location>
</feature>
<evidence type="ECO:0000256" key="4">
    <source>
        <dbReference type="ARBA" id="ARBA00022692"/>
    </source>
</evidence>
<feature type="transmembrane region" description="Helical" evidence="8">
    <location>
        <begin position="494"/>
        <end position="514"/>
    </location>
</feature>
<keyword evidence="4 8" id="KW-0812">Transmembrane</keyword>
<dbReference type="GO" id="GO:0007035">
    <property type="term" value="P:vacuolar acidification"/>
    <property type="evidence" value="ECO:0007669"/>
    <property type="project" value="TreeGrafter"/>
</dbReference>
<dbReference type="GO" id="GO:0046961">
    <property type="term" value="F:proton-transporting ATPase activity, rotational mechanism"/>
    <property type="evidence" value="ECO:0007669"/>
    <property type="project" value="InterPro"/>
</dbReference>
<keyword evidence="6" id="KW-0406">Ion transport</keyword>
<dbReference type="AlphaFoldDB" id="A0A0S8K0Y6"/>
<keyword evidence="5 8" id="KW-1133">Transmembrane helix</keyword>
<proteinExistence type="inferred from homology"/>
<evidence type="ECO:0000256" key="2">
    <source>
        <dbReference type="ARBA" id="ARBA00009904"/>
    </source>
</evidence>
<evidence type="ECO:0000256" key="5">
    <source>
        <dbReference type="ARBA" id="ARBA00022989"/>
    </source>
</evidence>
<feature type="transmembrane region" description="Helical" evidence="8">
    <location>
        <begin position="597"/>
        <end position="621"/>
    </location>
</feature>
<dbReference type="GO" id="GO:0051117">
    <property type="term" value="F:ATPase binding"/>
    <property type="evidence" value="ECO:0007669"/>
    <property type="project" value="TreeGrafter"/>
</dbReference>
<protein>
    <submittedName>
        <fullName evidence="9">Uncharacterized protein</fullName>
    </submittedName>
</protein>
<dbReference type="InterPro" id="IPR002490">
    <property type="entry name" value="V-ATPase_116kDa_su"/>
</dbReference>
<dbReference type="Proteomes" id="UP000050975">
    <property type="component" value="Unassembled WGS sequence"/>
</dbReference>
<dbReference type="PANTHER" id="PTHR11629">
    <property type="entry name" value="VACUOLAR PROTON ATPASES"/>
    <property type="match status" value="1"/>
</dbReference>
<comment type="caution">
    <text evidence="9">The sequence shown here is derived from an EMBL/GenBank/DDBJ whole genome shotgun (WGS) entry which is preliminary data.</text>
</comment>
<dbReference type="GO" id="GO:0033179">
    <property type="term" value="C:proton-transporting V-type ATPase, V0 domain"/>
    <property type="evidence" value="ECO:0007669"/>
    <property type="project" value="InterPro"/>
</dbReference>
<feature type="transmembrane region" description="Helical" evidence="8">
    <location>
        <begin position="526"/>
        <end position="547"/>
    </location>
</feature>
<sequence>MAVLPVEKIHIVVHKSIKEQFLHELQKEGIVHITELDESVSRPARDLSRIDDALGQLASYKKRNPLSMFFSIKRPMPYDRFVKATQSYDYTKTVTQIENVKSERENLLARIHQIEDDIALLSPWKPFKDDLSILRAFKHTEAIPVVIPSGETLQVADEIIKDIPCSAEHINTIGTNLYYLFFVKKEQSANLRARLVENDCEIIDLQQHDGIPEKIACALESEWSEKTKRIEELNEQEKTISEELDQLEATSDLLSIEQKKESIAEALPETIRTTNIIGWVLCRHLKRLDKIVKRFQYVYYEKIEREPDERPPVALQNASLSRPYEMLVKLYSMPHPKEYDPTSFLAFFFPVMFGLCITDAVYGILLILISLYLMHRVSGDKSVFKILLVGGILTIFAGAMVGGWVGDIFNYIGFEPLIRFRQSVMLFDPVKDPMIFIAIALGLGFIHMMLGIAIEIVDGIKNGEYGQAIFANLTWFVTLPSIILYFTIFSSFPTAKAILEIVLWICLMAIIVASHPEGKPSAIDQVIWAIIIWVLWYFGTSTAGNLLQFSYVIQLPKSVLFTIIPLIGIEIIRFKYMKQVLGKVAWGLYNIYGISSYLGVLLSYVRLMALGMVTGVIAIAINKIAWMITDIPVVGIVLVIIILIPSHLFNLIINTLGGFIHTMRLQYIEFFGRFYIGGSKPFKPFRLETNYVDIK</sequence>
<evidence type="ECO:0000256" key="8">
    <source>
        <dbReference type="SAM" id="Phobius"/>
    </source>
</evidence>
<dbReference type="GO" id="GO:0016471">
    <property type="term" value="C:vacuolar proton-transporting V-type ATPase complex"/>
    <property type="evidence" value="ECO:0007669"/>
    <property type="project" value="TreeGrafter"/>
</dbReference>
<evidence type="ECO:0000256" key="7">
    <source>
        <dbReference type="ARBA" id="ARBA00023136"/>
    </source>
</evidence>
<dbReference type="Gene3D" id="3.30.70.2170">
    <property type="match status" value="1"/>
</dbReference>
<feature type="transmembrane region" description="Helical" evidence="8">
    <location>
        <begin position="469"/>
        <end position="488"/>
    </location>
</feature>
<dbReference type="Gene3D" id="3.30.70.2750">
    <property type="match status" value="1"/>
</dbReference>
<dbReference type="PANTHER" id="PTHR11629:SF63">
    <property type="entry name" value="V-TYPE PROTON ATPASE SUBUNIT A"/>
    <property type="match status" value="1"/>
</dbReference>
<accession>A0A0S8K0Y6</accession>
<organism evidence="9 10">
    <name type="scientific">candidate division WOR_3 bacterium SM1_77</name>
    <dbReference type="NCBI Taxonomy" id="1703778"/>
    <lineage>
        <taxon>Bacteria</taxon>
        <taxon>Bacteria division WOR-3</taxon>
    </lineage>
</organism>
<evidence type="ECO:0000256" key="3">
    <source>
        <dbReference type="ARBA" id="ARBA00022448"/>
    </source>
</evidence>
<dbReference type="EMBL" id="LJVE01000009">
    <property type="protein sequence ID" value="KPL15655.1"/>
    <property type="molecule type" value="Genomic_DNA"/>
</dbReference>
<gene>
    <name evidence="9" type="ORF">AMJ74_01090</name>
</gene>
<reference evidence="9 10" key="1">
    <citation type="journal article" date="2015" name="Microbiome">
        <title>Genomic resolution of linkages in carbon, nitrogen, and sulfur cycling among widespread estuary sediment bacteria.</title>
        <authorList>
            <person name="Baker B.J."/>
            <person name="Lazar C.S."/>
            <person name="Teske A.P."/>
            <person name="Dick G.J."/>
        </authorList>
    </citation>
    <scope>NUCLEOTIDE SEQUENCE [LARGE SCALE GENOMIC DNA]</scope>
    <source>
        <strain evidence="9">SM1_77</strain>
    </source>
</reference>
<feature type="transmembrane region" description="Helical" evidence="8">
    <location>
        <begin position="633"/>
        <end position="653"/>
    </location>
</feature>
<evidence type="ECO:0000256" key="6">
    <source>
        <dbReference type="ARBA" id="ARBA00023065"/>
    </source>
</evidence>
<evidence type="ECO:0000313" key="9">
    <source>
        <dbReference type="EMBL" id="KPL15655.1"/>
    </source>
</evidence>
<feature type="transmembrane region" description="Helical" evidence="8">
    <location>
        <begin position="559"/>
        <end position="576"/>
    </location>
</feature>
<feature type="transmembrane region" description="Helical" evidence="8">
    <location>
        <begin position="434"/>
        <end position="457"/>
    </location>
</feature>
<dbReference type="Gene3D" id="1.20.1460.20">
    <property type="match status" value="1"/>
</dbReference>
<feature type="transmembrane region" description="Helical" evidence="8">
    <location>
        <begin position="344"/>
        <end position="374"/>
    </location>
</feature>
<comment type="subcellular location">
    <subcellularLocation>
        <location evidence="1">Membrane</location>
        <topology evidence="1">Multi-pass membrane protein</topology>
    </subcellularLocation>
</comment>
<evidence type="ECO:0000256" key="1">
    <source>
        <dbReference type="ARBA" id="ARBA00004141"/>
    </source>
</evidence>
<evidence type="ECO:0000313" key="10">
    <source>
        <dbReference type="Proteomes" id="UP000050975"/>
    </source>
</evidence>
<keyword evidence="7 8" id="KW-0472">Membrane</keyword>
<keyword evidence="3" id="KW-0813">Transport</keyword>
<comment type="similarity">
    <text evidence="2">Belongs to the V-ATPase 116 kDa subunit family.</text>
</comment>
<name>A0A0S8K0Y6_UNCW3</name>